<dbReference type="InterPro" id="IPR051459">
    <property type="entry name" value="Cytochrome_c-type_DH"/>
</dbReference>
<feature type="chain" id="PRO_5019584925" evidence="5">
    <location>
        <begin position="21"/>
        <end position="152"/>
    </location>
</feature>
<proteinExistence type="predicted"/>
<dbReference type="PROSITE" id="PS51007">
    <property type="entry name" value="CYTC"/>
    <property type="match status" value="1"/>
</dbReference>
<feature type="signal peptide" evidence="5">
    <location>
        <begin position="1"/>
        <end position="20"/>
    </location>
</feature>
<reference evidence="7 8" key="1">
    <citation type="journal article" date="2019" name="Extremophiles">
        <title>Biogeography of thermophiles and predominance of Thermus scotoductus in domestic water heaters.</title>
        <authorList>
            <person name="Wilpiszeski R.L."/>
            <person name="Zhang Z."/>
            <person name="House C.H."/>
        </authorList>
    </citation>
    <scope>NUCLEOTIDE SEQUENCE [LARGE SCALE GENOMIC DNA]</scope>
    <source>
        <strain evidence="7 8">28_S28</strain>
    </source>
</reference>
<evidence type="ECO:0000313" key="8">
    <source>
        <dbReference type="Proteomes" id="UP000287439"/>
    </source>
</evidence>
<dbReference type="Proteomes" id="UP000287439">
    <property type="component" value="Unassembled WGS sequence"/>
</dbReference>
<evidence type="ECO:0000256" key="1">
    <source>
        <dbReference type="ARBA" id="ARBA00022617"/>
    </source>
</evidence>
<evidence type="ECO:0000256" key="5">
    <source>
        <dbReference type="SAM" id="SignalP"/>
    </source>
</evidence>
<dbReference type="GO" id="GO:0009055">
    <property type="term" value="F:electron transfer activity"/>
    <property type="evidence" value="ECO:0007669"/>
    <property type="project" value="InterPro"/>
</dbReference>
<sequence>MKGKRFFPLALLLALALALAQDGKTLYGQYCAACHGAEAQGIPGAIPPLAGNPRAQDEAYVVKVVREGLSGPLEVNGVTYSGVMPPMPQVSEAEAQAIAQYLKGLSGAQAEAPAPAPQVQGDPALGRALYLGQKPLQNGGAPCQACHTVAGV</sequence>
<keyword evidence="2 4" id="KW-0479">Metal-binding</keyword>
<dbReference type="InterPro" id="IPR036909">
    <property type="entry name" value="Cyt_c-like_dom_sf"/>
</dbReference>
<dbReference type="RefSeq" id="WP_153184281.1">
    <property type="nucleotide sequence ID" value="NZ_PELV01000180.1"/>
</dbReference>
<evidence type="ECO:0000256" key="4">
    <source>
        <dbReference type="PROSITE-ProRule" id="PRU00433"/>
    </source>
</evidence>
<dbReference type="PANTHER" id="PTHR35008:SF8">
    <property type="entry name" value="ALCOHOL DEHYDROGENASE CYTOCHROME C SUBUNIT"/>
    <property type="match status" value="1"/>
</dbReference>
<organism evidence="7 8">
    <name type="scientific">Thermus scotoductus</name>
    <dbReference type="NCBI Taxonomy" id="37636"/>
    <lineage>
        <taxon>Bacteria</taxon>
        <taxon>Thermotogati</taxon>
        <taxon>Deinococcota</taxon>
        <taxon>Deinococci</taxon>
        <taxon>Thermales</taxon>
        <taxon>Thermaceae</taxon>
        <taxon>Thermus</taxon>
    </lineage>
</organism>
<protein>
    <submittedName>
        <fullName evidence="7">Cytochrome C</fullName>
    </submittedName>
</protein>
<dbReference type="InterPro" id="IPR009056">
    <property type="entry name" value="Cyt_c-like_dom"/>
</dbReference>
<dbReference type="PANTHER" id="PTHR35008">
    <property type="entry name" value="BLL4482 PROTEIN-RELATED"/>
    <property type="match status" value="1"/>
</dbReference>
<accession>A0A430RLR7</accession>
<comment type="caution">
    <text evidence="7">The sequence shown here is derived from an EMBL/GenBank/DDBJ whole genome shotgun (WGS) entry which is preliminary data.</text>
</comment>
<keyword evidence="1 4" id="KW-0349">Heme</keyword>
<evidence type="ECO:0000256" key="3">
    <source>
        <dbReference type="ARBA" id="ARBA00023004"/>
    </source>
</evidence>
<name>A0A430RLR7_THESC</name>
<evidence type="ECO:0000256" key="2">
    <source>
        <dbReference type="ARBA" id="ARBA00022723"/>
    </source>
</evidence>
<dbReference type="Pfam" id="PF00034">
    <property type="entry name" value="Cytochrom_C"/>
    <property type="match status" value="1"/>
</dbReference>
<dbReference type="GO" id="GO:0046872">
    <property type="term" value="F:metal ion binding"/>
    <property type="evidence" value="ECO:0007669"/>
    <property type="project" value="UniProtKB-KW"/>
</dbReference>
<feature type="domain" description="Cytochrome c" evidence="6">
    <location>
        <begin position="18"/>
        <end position="106"/>
    </location>
</feature>
<evidence type="ECO:0000313" key="7">
    <source>
        <dbReference type="EMBL" id="RTH18315.1"/>
    </source>
</evidence>
<dbReference type="EMBL" id="PELV01000180">
    <property type="protein sequence ID" value="RTH18315.1"/>
    <property type="molecule type" value="Genomic_DNA"/>
</dbReference>
<keyword evidence="3 4" id="KW-0408">Iron</keyword>
<keyword evidence="5" id="KW-0732">Signal</keyword>
<gene>
    <name evidence="7" type="ORF">CSW41_06180</name>
</gene>
<dbReference type="SUPFAM" id="SSF46626">
    <property type="entry name" value="Cytochrome c"/>
    <property type="match status" value="2"/>
</dbReference>
<feature type="non-terminal residue" evidence="7">
    <location>
        <position position="152"/>
    </location>
</feature>
<evidence type="ECO:0000259" key="6">
    <source>
        <dbReference type="PROSITE" id="PS51007"/>
    </source>
</evidence>
<dbReference type="GO" id="GO:0020037">
    <property type="term" value="F:heme binding"/>
    <property type="evidence" value="ECO:0007669"/>
    <property type="project" value="InterPro"/>
</dbReference>
<dbReference type="AlphaFoldDB" id="A0A430RLR7"/>
<dbReference type="Gene3D" id="1.10.760.10">
    <property type="entry name" value="Cytochrome c-like domain"/>
    <property type="match status" value="1"/>
</dbReference>